<proteinExistence type="predicted"/>
<reference evidence="2 3" key="1">
    <citation type="submission" date="2017-11" db="EMBL/GenBank/DDBJ databases">
        <title>Complete genome sequence of Herbaspirillum rubrisubalbicans DSM 11543.</title>
        <authorList>
            <person name="Chen M."/>
            <person name="An Q."/>
        </authorList>
    </citation>
    <scope>NUCLEOTIDE SEQUENCE [LARGE SCALE GENOMIC DNA]</scope>
    <source>
        <strain evidence="2 3">DSM 11543</strain>
    </source>
</reference>
<protein>
    <submittedName>
        <fullName evidence="2">PAAR domain-containing protein</fullName>
    </submittedName>
</protein>
<evidence type="ECO:0000313" key="2">
    <source>
        <dbReference type="EMBL" id="AYR24427.1"/>
    </source>
</evidence>
<dbReference type="CDD" id="cd14744">
    <property type="entry name" value="PAAR_CT_2"/>
    <property type="match status" value="1"/>
</dbReference>
<evidence type="ECO:0000313" key="3">
    <source>
        <dbReference type="Proteomes" id="UP000269199"/>
    </source>
</evidence>
<sequence length="138" mass="13579">MGQAFIVVGDKTSHGGTVITGDQTFLVHGKAVARVGDLTSCPKCKGTFPITSGAGDMKSRGQAPARDGDRTACGATLIASQGVATHSEGQAAGQAAPAEAAASGNDRMVSPASSSSSSICLPCLAAAAQSGQSLMVRT</sequence>
<dbReference type="InterPro" id="IPR008727">
    <property type="entry name" value="PAAR_motif"/>
</dbReference>
<accession>A0AAD0XGF2</accession>
<dbReference type="RefSeq" id="WP_061789156.1">
    <property type="nucleotide sequence ID" value="NZ_CP024996.1"/>
</dbReference>
<dbReference type="EMBL" id="CP024996">
    <property type="protein sequence ID" value="AYR24427.1"/>
    <property type="molecule type" value="Genomic_DNA"/>
</dbReference>
<dbReference type="Pfam" id="PF05488">
    <property type="entry name" value="PAAR_motif"/>
    <property type="match status" value="1"/>
</dbReference>
<feature type="compositionally biased region" description="Low complexity" evidence="1">
    <location>
        <begin position="88"/>
        <end position="102"/>
    </location>
</feature>
<gene>
    <name evidence="2" type="ORF">RC54_11530</name>
</gene>
<dbReference type="AlphaFoldDB" id="A0AAD0XGF2"/>
<organism evidence="2 3">
    <name type="scientific">Herbaspirillum rubrisubalbicans</name>
    <dbReference type="NCBI Taxonomy" id="80842"/>
    <lineage>
        <taxon>Bacteria</taxon>
        <taxon>Pseudomonadati</taxon>
        <taxon>Pseudomonadota</taxon>
        <taxon>Betaproteobacteria</taxon>
        <taxon>Burkholderiales</taxon>
        <taxon>Oxalobacteraceae</taxon>
        <taxon>Herbaspirillum</taxon>
    </lineage>
</organism>
<dbReference type="Gene3D" id="2.60.200.60">
    <property type="match status" value="1"/>
</dbReference>
<dbReference type="Proteomes" id="UP000269199">
    <property type="component" value="Chromosome"/>
</dbReference>
<evidence type="ECO:0000256" key="1">
    <source>
        <dbReference type="SAM" id="MobiDB-lite"/>
    </source>
</evidence>
<feature type="region of interest" description="Disordered" evidence="1">
    <location>
        <begin position="84"/>
        <end position="109"/>
    </location>
</feature>
<name>A0AAD0XGF2_9BURK</name>